<dbReference type="OrthoDB" id="6627140at2759"/>
<dbReference type="InParanoid" id="A0A6L2PC37"/>
<sequence length="109" mass="12805">CKKVIAVDYMQQCPEEPNMAVSFKDLVILQINENQCAFTGQIEFLKPIDEPWKLHFRLRKCKSKDNSKSCQDFFKFEMDKICSKLADRNQVWAGFLEDMHIDTKCPLQP</sequence>
<evidence type="ECO:0000313" key="1">
    <source>
        <dbReference type="EMBL" id="GFG30103.1"/>
    </source>
</evidence>
<dbReference type="Proteomes" id="UP000502823">
    <property type="component" value="Unassembled WGS sequence"/>
</dbReference>
<feature type="non-terminal residue" evidence="1">
    <location>
        <position position="109"/>
    </location>
</feature>
<keyword evidence="2" id="KW-1185">Reference proteome</keyword>
<gene>
    <name evidence="1" type="ORF">Cfor_06153</name>
</gene>
<name>A0A6L2PC37_COPFO</name>
<organism evidence="1 2">
    <name type="scientific">Coptotermes formosanus</name>
    <name type="common">Formosan subterranean termite</name>
    <dbReference type="NCBI Taxonomy" id="36987"/>
    <lineage>
        <taxon>Eukaryota</taxon>
        <taxon>Metazoa</taxon>
        <taxon>Ecdysozoa</taxon>
        <taxon>Arthropoda</taxon>
        <taxon>Hexapoda</taxon>
        <taxon>Insecta</taxon>
        <taxon>Pterygota</taxon>
        <taxon>Neoptera</taxon>
        <taxon>Polyneoptera</taxon>
        <taxon>Dictyoptera</taxon>
        <taxon>Blattodea</taxon>
        <taxon>Blattoidea</taxon>
        <taxon>Termitoidae</taxon>
        <taxon>Rhinotermitidae</taxon>
        <taxon>Coptotermes</taxon>
    </lineage>
</organism>
<comment type="caution">
    <text evidence="1">The sequence shown here is derived from an EMBL/GenBank/DDBJ whole genome shotgun (WGS) entry which is preliminary data.</text>
</comment>
<protein>
    <submittedName>
        <fullName evidence="1">Uncharacterized protein</fullName>
    </submittedName>
</protein>
<dbReference type="AlphaFoldDB" id="A0A6L2PC37"/>
<proteinExistence type="predicted"/>
<evidence type="ECO:0000313" key="2">
    <source>
        <dbReference type="Proteomes" id="UP000502823"/>
    </source>
</evidence>
<reference evidence="2" key="1">
    <citation type="submission" date="2020-01" db="EMBL/GenBank/DDBJ databases">
        <title>Draft genome sequence of the Termite Coptotermes fromosanus.</title>
        <authorList>
            <person name="Itakura S."/>
            <person name="Yosikawa Y."/>
            <person name="Umezawa K."/>
        </authorList>
    </citation>
    <scope>NUCLEOTIDE SEQUENCE [LARGE SCALE GENOMIC DNA]</scope>
</reference>
<dbReference type="EMBL" id="BLKM01010425">
    <property type="protein sequence ID" value="GFG30103.1"/>
    <property type="molecule type" value="Genomic_DNA"/>
</dbReference>
<feature type="non-terminal residue" evidence="1">
    <location>
        <position position="1"/>
    </location>
</feature>
<accession>A0A6L2PC37</accession>